<gene>
    <name evidence="1" type="ORF">C8N26_0057</name>
</gene>
<dbReference type="EMBL" id="RAQM01000006">
    <property type="protein sequence ID" value="RKF04672.1"/>
    <property type="molecule type" value="Genomic_DNA"/>
</dbReference>
<dbReference type="AlphaFoldDB" id="A0A420E3K2"/>
<evidence type="ECO:0008006" key="3">
    <source>
        <dbReference type="Google" id="ProtNLM"/>
    </source>
</evidence>
<dbReference type="Proteomes" id="UP000285780">
    <property type="component" value="Unassembled WGS sequence"/>
</dbReference>
<accession>A0A420E3K2</accession>
<evidence type="ECO:0000313" key="1">
    <source>
        <dbReference type="EMBL" id="RKF04672.1"/>
    </source>
</evidence>
<keyword evidence="2" id="KW-1185">Reference proteome</keyword>
<dbReference type="PROSITE" id="PS51257">
    <property type="entry name" value="PROKAR_LIPOPROTEIN"/>
    <property type="match status" value="1"/>
</dbReference>
<name>A0A420E3K2_9FLAO</name>
<sequence>MKKLLLVCLLIVLFSCNKENEGVVVNLQNEVAINKIKKLDLDTKYKNLLNPEFTTDEKYKEVTKSWSDFHKQVGKILKDNDFDWGIKDSSVKILNKIYCNKDGEVNYMVFKVMNENVTNSKKREYEQLLTENITKLKIDLTKKEKFSQCGKVKYLNK</sequence>
<proteinExistence type="predicted"/>
<reference evidence="1 2" key="1">
    <citation type="submission" date="2018-09" db="EMBL/GenBank/DDBJ databases">
        <title>Genomic Encyclopedia of Archaeal and Bacterial Type Strains, Phase II (KMG-II): from individual species to whole genera.</title>
        <authorList>
            <person name="Goeker M."/>
        </authorList>
    </citation>
    <scope>NUCLEOTIDE SEQUENCE [LARGE SCALE GENOMIC DNA]</scope>
    <source>
        <strain evidence="1 2">DSM 16505</strain>
    </source>
</reference>
<dbReference type="RefSeq" id="WP_120185548.1">
    <property type="nucleotide sequence ID" value="NZ_RAQM01000006.1"/>
</dbReference>
<organism evidence="1 2">
    <name type="scientific">Tenacibaculum lutimaris</name>
    <dbReference type="NCBI Taxonomy" id="285258"/>
    <lineage>
        <taxon>Bacteria</taxon>
        <taxon>Pseudomonadati</taxon>
        <taxon>Bacteroidota</taxon>
        <taxon>Flavobacteriia</taxon>
        <taxon>Flavobacteriales</taxon>
        <taxon>Flavobacteriaceae</taxon>
        <taxon>Tenacibaculum</taxon>
    </lineage>
</organism>
<evidence type="ECO:0000313" key="2">
    <source>
        <dbReference type="Proteomes" id="UP000285780"/>
    </source>
</evidence>
<protein>
    <recommendedName>
        <fullName evidence="3">Lipoprotein</fullName>
    </recommendedName>
</protein>
<comment type="caution">
    <text evidence="1">The sequence shown here is derived from an EMBL/GenBank/DDBJ whole genome shotgun (WGS) entry which is preliminary data.</text>
</comment>